<sequence>MIYLREMCGAFILFAFIAFAIAQFHQDTYTVEHDRIEILKYNKSFVRRPDFQVLYYNDSVHTKALNASGHFLTSIQNNLLLEITLYRYVGGAYRIFPINVTINGCDQNKRNIFGLQSILRHTNFKECPVPTGYLYLHYYILEEDKFPPHLPYGKYKLFMDVHANDGYWFIGNGNWYGAIVPKKKN</sequence>
<gene>
    <name evidence="2" type="ORF">RI129_012392</name>
</gene>
<dbReference type="Proteomes" id="UP001329430">
    <property type="component" value="Chromosome 10"/>
</dbReference>
<name>A0AAN7UXV8_9COLE</name>
<evidence type="ECO:0000313" key="2">
    <source>
        <dbReference type="EMBL" id="KAK5638097.1"/>
    </source>
</evidence>
<dbReference type="PANTHER" id="PTHR20898">
    <property type="entry name" value="DAEDALUS ON 3-RELATED-RELATED"/>
    <property type="match status" value="1"/>
</dbReference>
<reference evidence="2 3" key="1">
    <citation type="journal article" date="2024" name="Insects">
        <title>An Improved Chromosome-Level Genome Assembly of the Firefly Pyrocoelia pectoralis.</title>
        <authorList>
            <person name="Fu X."/>
            <person name="Meyer-Rochow V.B."/>
            <person name="Ballantyne L."/>
            <person name="Zhu X."/>
        </authorList>
    </citation>
    <scope>NUCLEOTIDE SEQUENCE [LARGE SCALE GENOMIC DNA]</scope>
    <source>
        <strain evidence="2">XCY_ONT2</strain>
    </source>
</reference>
<protein>
    <submittedName>
        <fullName evidence="2">Uncharacterized protein</fullName>
    </submittedName>
</protein>
<dbReference type="PANTHER" id="PTHR20898:SF0">
    <property type="entry name" value="DAEDALUS ON 3-RELATED"/>
    <property type="match status" value="1"/>
</dbReference>
<organism evidence="2 3">
    <name type="scientific">Pyrocoelia pectoralis</name>
    <dbReference type="NCBI Taxonomy" id="417401"/>
    <lineage>
        <taxon>Eukaryota</taxon>
        <taxon>Metazoa</taxon>
        <taxon>Ecdysozoa</taxon>
        <taxon>Arthropoda</taxon>
        <taxon>Hexapoda</taxon>
        <taxon>Insecta</taxon>
        <taxon>Pterygota</taxon>
        <taxon>Neoptera</taxon>
        <taxon>Endopterygota</taxon>
        <taxon>Coleoptera</taxon>
        <taxon>Polyphaga</taxon>
        <taxon>Elateriformia</taxon>
        <taxon>Elateroidea</taxon>
        <taxon>Lampyridae</taxon>
        <taxon>Lampyrinae</taxon>
        <taxon>Pyrocoelia</taxon>
    </lineage>
</organism>
<evidence type="ECO:0000256" key="1">
    <source>
        <dbReference type="SAM" id="SignalP"/>
    </source>
</evidence>
<dbReference type="Pfam" id="PF06477">
    <property type="entry name" value="DUF1091"/>
    <property type="match status" value="1"/>
</dbReference>
<dbReference type="InterPro" id="IPR010512">
    <property type="entry name" value="DUF1091"/>
</dbReference>
<evidence type="ECO:0000313" key="3">
    <source>
        <dbReference type="Proteomes" id="UP001329430"/>
    </source>
</evidence>
<accession>A0AAN7UXV8</accession>
<dbReference type="EMBL" id="JAVRBK010000010">
    <property type="protein sequence ID" value="KAK5638097.1"/>
    <property type="molecule type" value="Genomic_DNA"/>
</dbReference>
<comment type="caution">
    <text evidence="2">The sequence shown here is derived from an EMBL/GenBank/DDBJ whole genome shotgun (WGS) entry which is preliminary data.</text>
</comment>
<dbReference type="AlphaFoldDB" id="A0AAN7UXV8"/>
<keyword evidence="1" id="KW-0732">Signal</keyword>
<feature type="chain" id="PRO_5042865805" evidence="1">
    <location>
        <begin position="23"/>
        <end position="185"/>
    </location>
</feature>
<proteinExistence type="predicted"/>
<feature type="signal peptide" evidence="1">
    <location>
        <begin position="1"/>
        <end position="22"/>
    </location>
</feature>
<keyword evidence="3" id="KW-1185">Reference proteome</keyword>